<gene>
    <name evidence="7" type="ORF">AN403_3768</name>
</gene>
<dbReference type="EMBL" id="LJXB01000074">
    <property type="protein sequence ID" value="KPU59834.1"/>
    <property type="molecule type" value="Genomic_DNA"/>
</dbReference>
<evidence type="ECO:0000256" key="5">
    <source>
        <dbReference type="ARBA" id="ARBA00023136"/>
    </source>
</evidence>
<proteinExistence type="predicted"/>
<feature type="transmembrane region" description="Helical" evidence="6">
    <location>
        <begin position="21"/>
        <end position="40"/>
    </location>
</feature>
<feature type="transmembrane region" description="Helical" evidence="6">
    <location>
        <begin position="175"/>
        <end position="195"/>
    </location>
</feature>
<name>A0A0P8X228_PSEFL</name>
<dbReference type="PANTHER" id="PTHR30482:SF17">
    <property type="entry name" value="ABC TRANSPORTER ATP-BINDING PROTEIN"/>
    <property type="match status" value="1"/>
</dbReference>
<feature type="transmembrane region" description="Helical" evidence="6">
    <location>
        <begin position="225"/>
        <end position="244"/>
    </location>
</feature>
<dbReference type="Proteomes" id="UP000050349">
    <property type="component" value="Unassembled WGS sequence"/>
</dbReference>
<sequence>MNALNNPALAWRVQRTTLSSTIGLSLLGLCVLVLLSAPLWADRASLRLVVEFAYYLALAQMWNLLAGYAGMVSVGQQAFVGLGGYLLFMLASQFGVPPLFAVLLCGVVVALLAIPTALIVFRLRGAYFAIGTWVVAEVFRLGLAQMSSLGGGSGQSLPAAIVRQIGNDRDGRETLIYFTALAIAIAAVAVVFFLLRSRQGLALASIRDSEPASGSLGVDTFRTKLMVYVLAAGCTGVVGALIFLQKLRISPDAAFNLQDWTAVVIFIVIIGGIGTLEGPLIGTLIYFVLRGCLAQYGAVYMIILGVVAVVMMLKAPQGVWGLISERLGWQVFPMQRRLSVQARP</sequence>
<evidence type="ECO:0000313" key="7">
    <source>
        <dbReference type="EMBL" id="KPU59834.1"/>
    </source>
</evidence>
<dbReference type="RefSeq" id="WP_057397707.1">
    <property type="nucleotide sequence ID" value="NZ_LJXB01000074.1"/>
</dbReference>
<evidence type="ECO:0000256" key="3">
    <source>
        <dbReference type="ARBA" id="ARBA00022692"/>
    </source>
</evidence>
<keyword evidence="5 6" id="KW-0472">Membrane</keyword>
<dbReference type="CDD" id="cd06581">
    <property type="entry name" value="TM_PBP1_LivM_like"/>
    <property type="match status" value="1"/>
</dbReference>
<evidence type="ECO:0000256" key="4">
    <source>
        <dbReference type="ARBA" id="ARBA00022989"/>
    </source>
</evidence>
<dbReference type="AlphaFoldDB" id="A0A0P8X228"/>
<dbReference type="GO" id="GO:0005886">
    <property type="term" value="C:plasma membrane"/>
    <property type="evidence" value="ECO:0007669"/>
    <property type="project" value="UniProtKB-SubCell"/>
</dbReference>
<dbReference type="GO" id="GO:0015658">
    <property type="term" value="F:branched-chain amino acid transmembrane transporter activity"/>
    <property type="evidence" value="ECO:0007669"/>
    <property type="project" value="InterPro"/>
</dbReference>
<keyword evidence="3 6" id="KW-0812">Transmembrane</keyword>
<protein>
    <submittedName>
        <fullName evidence="7">Branched-chain amino acid transport system / permease component family protein</fullName>
    </submittedName>
</protein>
<dbReference type="PATRIC" id="fig|294.162.peg.2578"/>
<evidence type="ECO:0000256" key="2">
    <source>
        <dbReference type="ARBA" id="ARBA00022475"/>
    </source>
</evidence>
<feature type="transmembrane region" description="Helical" evidence="6">
    <location>
        <begin position="293"/>
        <end position="313"/>
    </location>
</feature>
<feature type="transmembrane region" description="Helical" evidence="6">
    <location>
        <begin position="264"/>
        <end position="287"/>
    </location>
</feature>
<organism evidence="7 8">
    <name type="scientific">Pseudomonas fluorescens</name>
    <dbReference type="NCBI Taxonomy" id="294"/>
    <lineage>
        <taxon>Bacteria</taxon>
        <taxon>Pseudomonadati</taxon>
        <taxon>Pseudomonadota</taxon>
        <taxon>Gammaproteobacteria</taxon>
        <taxon>Pseudomonadales</taxon>
        <taxon>Pseudomonadaceae</taxon>
        <taxon>Pseudomonas</taxon>
    </lineage>
</organism>
<keyword evidence="4 6" id="KW-1133">Transmembrane helix</keyword>
<dbReference type="Pfam" id="PF02653">
    <property type="entry name" value="BPD_transp_2"/>
    <property type="match status" value="1"/>
</dbReference>
<dbReference type="InterPro" id="IPR043428">
    <property type="entry name" value="LivM-like"/>
</dbReference>
<keyword evidence="2" id="KW-1003">Cell membrane</keyword>
<dbReference type="PANTHER" id="PTHR30482">
    <property type="entry name" value="HIGH-AFFINITY BRANCHED-CHAIN AMINO ACID TRANSPORT SYSTEM PERMEASE"/>
    <property type="match status" value="1"/>
</dbReference>
<evidence type="ECO:0000313" key="8">
    <source>
        <dbReference type="Proteomes" id="UP000050349"/>
    </source>
</evidence>
<evidence type="ECO:0000256" key="1">
    <source>
        <dbReference type="ARBA" id="ARBA00004429"/>
    </source>
</evidence>
<dbReference type="InterPro" id="IPR001851">
    <property type="entry name" value="ABC_transp_permease"/>
</dbReference>
<comment type="subcellular location">
    <subcellularLocation>
        <location evidence="1">Cell inner membrane</location>
        <topology evidence="1">Multi-pass membrane protein</topology>
    </subcellularLocation>
</comment>
<feature type="transmembrane region" description="Helical" evidence="6">
    <location>
        <begin position="100"/>
        <end position="121"/>
    </location>
</feature>
<accession>A0A0P8X228</accession>
<dbReference type="OrthoDB" id="9034298at2"/>
<evidence type="ECO:0000256" key="6">
    <source>
        <dbReference type="SAM" id="Phobius"/>
    </source>
</evidence>
<comment type="caution">
    <text evidence="7">The sequence shown here is derived from an EMBL/GenBank/DDBJ whole genome shotgun (WGS) entry which is preliminary data.</text>
</comment>
<reference evidence="7 8" key="1">
    <citation type="submission" date="2015-09" db="EMBL/GenBank/DDBJ databases">
        <authorList>
            <person name="Jackson K.R."/>
            <person name="Lunt B.L."/>
            <person name="Fisher J.N.B."/>
            <person name="Gardner A.V."/>
            <person name="Bailey M.E."/>
            <person name="Deus L.M."/>
            <person name="Earl A.S."/>
            <person name="Gibby P.D."/>
            <person name="Hartmann K.A."/>
            <person name="Liu J.E."/>
            <person name="Manci A.M."/>
            <person name="Nielsen D.A."/>
            <person name="Solomon M.B."/>
            <person name="Breakwell D.P."/>
            <person name="Burnett S.H."/>
            <person name="Grose J.H."/>
        </authorList>
    </citation>
    <scope>NUCLEOTIDE SEQUENCE [LARGE SCALE GENOMIC DNA]</scope>
    <source>
        <strain evidence="7 8">S613</strain>
    </source>
</reference>